<dbReference type="GO" id="GO:0016491">
    <property type="term" value="F:oxidoreductase activity"/>
    <property type="evidence" value="ECO:0007669"/>
    <property type="project" value="UniProtKB-KW"/>
</dbReference>
<dbReference type="SUPFAM" id="SSF52151">
    <property type="entry name" value="FabD/lysophospholipase-like"/>
    <property type="match status" value="1"/>
</dbReference>
<evidence type="ECO:0000313" key="19">
    <source>
        <dbReference type="EMBL" id="JAQ13030.1"/>
    </source>
</evidence>
<evidence type="ECO:0000256" key="3">
    <source>
        <dbReference type="ARBA" id="ARBA00022450"/>
    </source>
</evidence>
<dbReference type="UniPathway" id="UPA00094"/>
<evidence type="ECO:0000256" key="2">
    <source>
        <dbReference type="ARBA" id="ARBA00018769"/>
    </source>
</evidence>
<dbReference type="InterPro" id="IPR016035">
    <property type="entry name" value="Acyl_Trfase/lysoPLipase"/>
</dbReference>
<dbReference type="InterPro" id="IPR042104">
    <property type="entry name" value="PKS_dehydratase_sf"/>
</dbReference>
<dbReference type="PANTHER" id="PTHR43775:SF7">
    <property type="entry name" value="FATTY ACID SYNTHASE"/>
    <property type="match status" value="1"/>
</dbReference>
<accession>A0A146M381</accession>
<dbReference type="Gene3D" id="3.40.47.10">
    <property type="match status" value="1"/>
</dbReference>
<dbReference type="InterPro" id="IPR014031">
    <property type="entry name" value="Ketoacyl_synth_C"/>
</dbReference>
<dbReference type="InterPro" id="IPR016036">
    <property type="entry name" value="Malonyl_transacylase_ACP-bd"/>
</dbReference>
<keyword evidence="7" id="KW-0378">Hydrolase</keyword>
<name>A0A146M381_LYGHE</name>
<feature type="active site" description="Proton donor; for dehydratase activity" evidence="16">
    <location>
        <position position="1040"/>
    </location>
</feature>
<evidence type="ECO:0000256" key="7">
    <source>
        <dbReference type="ARBA" id="ARBA00022801"/>
    </source>
</evidence>
<keyword evidence="5" id="KW-0597">Phosphoprotein</keyword>
<dbReference type="GO" id="GO:0004315">
    <property type="term" value="F:3-oxoacyl-[acyl-carrier-protein] synthase activity"/>
    <property type="evidence" value="ECO:0007669"/>
    <property type="project" value="InterPro"/>
</dbReference>
<evidence type="ECO:0000256" key="14">
    <source>
        <dbReference type="ARBA" id="ARBA00023268"/>
    </source>
</evidence>
<dbReference type="Gene3D" id="3.40.366.10">
    <property type="entry name" value="Malonyl-Coenzyme A Acyl Carrier Protein, domain 2"/>
    <property type="match status" value="1"/>
</dbReference>
<evidence type="ECO:0000256" key="12">
    <source>
        <dbReference type="ARBA" id="ARBA00023098"/>
    </source>
</evidence>
<dbReference type="InterPro" id="IPR020807">
    <property type="entry name" value="PKS_DH"/>
</dbReference>
<dbReference type="SMART" id="SM00825">
    <property type="entry name" value="PKS_KS"/>
    <property type="match status" value="1"/>
</dbReference>
<evidence type="ECO:0000256" key="10">
    <source>
        <dbReference type="ARBA" id="ARBA00023002"/>
    </source>
</evidence>
<evidence type="ECO:0000256" key="16">
    <source>
        <dbReference type="PROSITE-ProRule" id="PRU01363"/>
    </source>
</evidence>
<evidence type="ECO:0000256" key="1">
    <source>
        <dbReference type="ARBA" id="ARBA00012873"/>
    </source>
</evidence>
<keyword evidence="4" id="KW-0444">Lipid biosynthesis</keyword>
<dbReference type="Pfam" id="PF16197">
    <property type="entry name" value="KAsynt_C_assoc"/>
    <property type="match status" value="1"/>
</dbReference>
<keyword evidence="14" id="KW-0511">Multifunctional enzyme</keyword>
<evidence type="ECO:0000256" key="15">
    <source>
        <dbReference type="ARBA" id="ARBA00044883"/>
    </source>
</evidence>
<evidence type="ECO:0000256" key="13">
    <source>
        <dbReference type="ARBA" id="ARBA00023160"/>
    </source>
</evidence>
<feature type="domain" description="PKS/mFAS DH" evidence="18">
    <location>
        <begin position="850"/>
        <end position="1116"/>
    </location>
</feature>
<feature type="domain" description="Ketosynthase family 3 (KS3)" evidence="17">
    <location>
        <begin position="15"/>
        <end position="422"/>
    </location>
</feature>
<dbReference type="Gene3D" id="3.10.129.110">
    <property type="entry name" value="Polyketide synthase dehydratase"/>
    <property type="match status" value="1"/>
</dbReference>
<dbReference type="GO" id="GO:0004312">
    <property type="term" value="F:fatty acid synthase activity"/>
    <property type="evidence" value="ECO:0007669"/>
    <property type="project" value="UniProtKB-EC"/>
</dbReference>
<dbReference type="GO" id="GO:0016787">
    <property type="term" value="F:hydrolase activity"/>
    <property type="evidence" value="ECO:0007669"/>
    <property type="project" value="UniProtKB-KW"/>
</dbReference>
<comment type="catalytic activity">
    <reaction evidence="15">
        <text>acetyl-CoA + n malonyl-CoA + 2n NADPH + 2n H(+) = a long-chain fatty acid + (n+1) CoA + n CO2 + 2n NADP(+).</text>
        <dbReference type="EC" id="2.3.1.85"/>
    </reaction>
</comment>
<dbReference type="InterPro" id="IPR049552">
    <property type="entry name" value="PKS_DH_N"/>
</dbReference>
<proteinExistence type="predicted"/>
<reference evidence="19" key="1">
    <citation type="journal article" date="2016" name="Gigascience">
        <title>De novo construction of an expanded transcriptome assembly for the western tarnished plant bug, Lygus hesperus.</title>
        <authorList>
            <person name="Tassone E.E."/>
            <person name="Geib S.M."/>
            <person name="Hall B."/>
            <person name="Fabrick J.A."/>
            <person name="Brent C.S."/>
            <person name="Hull J.J."/>
        </authorList>
    </citation>
    <scope>NUCLEOTIDE SEQUENCE</scope>
</reference>
<dbReference type="InterPro" id="IPR032821">
    <property type="entry name" value="PKS_assoc"/>
</dbReference>
<dbReference type="InterPro" id="IPR014043">
    <property type="entry name" value="Acyl_transferase_dom"/>
</dbReference>
<dbReference type="InterPro" id="IPR018201">
    <property type="entry name" value="Ketoacyl_synth_AS"/>
</dbReference>
<sequence length="1208" mass="131833">EIILGILTRQETANMDEIVISGFSGKFPECENVGEFEEKLYNGVDMVTADGRRWPMGLHGLPRRNGKLKDLSRFDAAFFGVSPKQADTMDPQLRILIENTYEAIIDSGYNPEELRGKKIGVFVGQTANETLDLLGRDPEMLSGYGMSGANRAMTANRISFTFDFRGPSFTIDTACSSSLVAFHLGVSAIQRGEVEAAIVGGVNILLTPHTSLMYNRLNMLSDDGTCRAFDSSGKGYVRSETTGAFFIQKSSVARRVYARVLATGANVDGHKELGITYPIGERQRVLINEVLSRGNVTPSEVTYVEAHGTGTKVGDPQEVNSLHALFCSGVARSSPLFIGSVKSNIGHAEAAAAIGQLSKVILAMERGSIPGNLHFEKPNPDIPGLKDGSMKVVDKNYSWTGGIASINSFGFGGANANAILKYNSKVKQPSAANTGVPKLIVCSGRNEQAVERILRKGMQHIDDDEFLSLLNEVHKINIPGHSNRGFLLAGDQKTSIAETPLKREVWYVFSGMGSQWVGMGRQLLALAPFARGIRKCAAALNTVGVDLMDLIDSDSEATLDVGNSFICIASIQVALVDLLRELGITPDGILGHSAGELACAYADGGFTAEETVLAAHSRGLAIKSCNVKGGAMAAIAGLTWEQVKAKLPSNVYAACHNSKDSVTISGKEEDVKAVVKNFEAEGITARSVNSSGIAFHSPYVSLASPALVESIKKINPVPKPRTKRWISSCVPSHLLEEPWAQMNSAEYHAYNVTSPVLFKEAVDQIPEDSVIVEIAPHALLGGLVKKSVPGAEVLGLAKKDVPDGLKFLLRTLGKLYNAGVALDLRGLYPRVDYPVSRGTPMLSSLVEWDHSTEWQVPLESNMSGKSGVFEQVIDLKKDDMSFLVGHVIDGRILFPATGYLTLVWRAFAKLEGRDYRDLPVVMEDIRIHRATVLTMEGSVKLTVNIFNGTGRFEIVDGESHVVTGRILKMDNETDLVMSTAGGTQPTPSLHHCKINADDVYKELKLRQYEYSGAFRGVKYSDISGKSGCLEWDENWVTFMDTMLQFHIVGNDTRELYLPVRMEKVIINPKKHKECISPNRDVSVYSNKQLSIIRSGGVEIRNLKNNHARKRPIAQGPPKLEQHVFVPYRNSKTMTRSEAVTYALQIVMENSESSAKIKTIEITNNSVFVPYRNSKTMTRSEAVTYALQIVMENSESSAKIKTIEITNNS</sequence>
<dbReference type="SUPFAM" id="SSF55048">
    <property type="entry name" value="Probable ACP-binding domain of malonyl-CoA ACP transacylase"/>
    <property type="match status" value="1"/>
</dbReference>
<dbReference type="EMBL" id="GDHC01005599">
    <property type="protein sequence ID" value="JAQ13030.1"/>
    <property type="molecule type" value="Transcribed_RNA"/>
</dbReference>
<dbReference type="InterPro" id="IPR049900">
    <property type="entry name" value="PKS_mFAS_DH"/>
</dbReference>
<dbReference type="Pfam" id="PF00698">
    <property type="entry name" value="Acyl_transf_1"/>
    <property type="match status" value="1"/>
</dbReference>
<dbReference type="CDD" id="cd00833">
    <property type="entry name" value="PKS"/>
    <property type="match status" value="1"/>
</dbReference>
<dbReference type="PROSITE" id="PS52019">
    <property type="entry name" value="PKS_MFAS_DH"/>
    <property type="match status" value="1"/>
</dbReference>
<keyword evidence="12" id="KW-0443">Lipid metabolism</keyword>
<organism evidence="19">
    <name type="scientific">Lygus hesperus</name>
    <name type="common">Western plant bug</name>
    <dbReference type="NCBI Taxonomy" id="30085"/>
    <lineage>
        <taxon>Eukaryota</taxon>
        <taxon>Metazoa</taxon>
        <taxon>Ecdysozoa</taxon>
        <taxon>Arthropoda</taxon>
        <taxon>Hexapoda</taxon>
        <taxon>Insecta</taxon>
        <taxon>Pterygota</taxon>
        <taxon>Neoptera</taxon>
        <taxon>Paraneoptera</taxon>
        <taxon>Hemiptera</taxon>
        <taxon>Heteroptera</taxon>
        <taxon>Panheteroptera</taxon>
        <taxon>Cimicomorpha</taxon>
        <taxon>Miridae</taxon>
        <taxon>Mirini</taxon>
        <taxon>Lygus</taxon>
    </lineage>
</organism>
<evidence type="ECO:0000256" key="5">
    <source>
        <dbReference type="ARBA" id="ARBA00022553"/>
    </source>
</evidence>
<evidence type="ECO:0000256" key="11">
    <source>
        <dbReference type="ARBA" id="ARBA00023027"/>
    </source>
</evidence>
<dbReference type="InterPro" id="IPR001227">
    <property type="entry name" value="Ac_transferase_dom_sf"/>
</dbReference>
<dbReference type="InterPro" id="IPR016039">
    <property type="entry name" value="Thiolase-like"/>
</dbReference>
<evidence type="ECO:0000256" key="6">
    <source>
        <dbReference type="ARBA" id="ARBA00022679"/>
    </source>
</evidence>
<dbReference type="AlphaFoldDB" id="A0A146M381"/>
<keyword evidence="6" id="KW-0808">Transferase</keyword>
<gene>
    <name evidence="19" type="primary">FASN_17</name>
    <name evidence="19" type="ORF">g.75801</name>
</gene>
<dbReference type="Pfam" id="PF02801">
    <property type="entry name" value="Ketoacyl-synt_C"/>
    <property type="match status" value="1"/>
</dbReference>
<dbReference type="Gene3D" id="3.30.70.3290">
    <property type="match status" value="1"/>
</dbReference>
<keyword evidence="10" id="KW-0560">Oxidoreductase</keyword>
<evidence type="ECO:0000259" key="18">
    <source>
        <dbReference type="PROSITE" id="PS52019"/>
    </source>
</evidence>
<protein>
    <recommendedName>
        <fullName evidence="2">Fatty acid synthase</fullName>
        <ecNumber evidence="1">2.3.1.85</ecNumber>
    </recommendedName>
</protein>
<evidence type="ECO:0000256" key="4">
    <source>
        <dbReference type="ARBA" id="ARBA00022516"/>
    </source>
</evidence>
<dbReference type="PROSITE" id="PS00606">
    <property type="entry name" value="KS3_1"/>
    <property type="match status" value="1"/>
</dbReference>
<dbReference type="PROSITE" id="PS52004">
    <property type="entry name" value="KS3_2"/>
    <property type="match status" value="1"/>
</dbReference>
<dbReference type="SUPFAM" id="SSF53901">
    <property type="entry name" value="Thiolase-like"/>
    <property type="match status" value="1"/>
</dbReference>
<feature type="non-terminal residue" evidence="19">
    <location>
        <position position="1"/>
    </location>
</feature>
<dbReference type="Pfam" id="PF00109">
    <property type="entry name" value="ketoacyl-synt"/>
    <property type="match status" value="1"/>
</dbReference>
<dbReference type="Pfam" id="PF21089">
    <property type="entry name" value="PKS_DH_N"/>
    <property type="match status" value="1"/>
</dbReference>
<dbReference type="PANTHER" id="PTHR43775">
    <property type="entry name" value="FATTY ACID SYNTHASE"/>
    <property type="match status" value="1"/>
</dbReference>
<evidence type="ECO:0000256" key="9">
    <source>
        <dbReference type="ARBA" id="ARBA00022857"/>
    </source>
</evidence>
<keyword evidence="3" id="KW-0596">Phosphopantetheine</keyword>
<keyword evidence="9" id="KW-0521">NADP</keyword>
<evidence type="ECO:0000256" key="8">
    <source>
        <dbReference type="ARBA" id="ARBA00022832"/>
    </source>
</evidence>
<dbReference type="SMART" id="SM00827">
    <property type="entry name" value="PKS_AT"/>
    <property type="match status" value="1"/>
</dbReference>
<feature type="region of interest" description="N-terminal hotdog fold" evidence="16">
    <location>
        <begin position="850"/>
        <end position="974"/>
    </location>
</feature>
<feature type="non-terminal residue" evidence="19">
    <location>
        <position position="1208"/>
    </location>
</feature>
<feature type="active site" description="Proton acceptor; for dehydratase activity" evidence="16">
    <location>
        <position position="886"/>
    </location>
</feature>
<dbReference type="SMART" id="SM00826">
    <property type="entry name" value="PKS_DH"/>
    <property type="match status" value="1"/>
</dbReference>
<dbReference type="InterPro" id="IPR050091">
    <property type="entry name" value="PKS_NRPS_Biosynth_Enz"/>
</dbReference>
<dbReference type="EC" id="2.3.1.85" evidence="1"/>
<keyword evidence="11" id="KW-0520">NAD</keyword>
<keyword evidence="13" id="KW-0275">Fatty acid biosynthesis</keyword>
<dbReference type="InterPro" id="IPR020841">
    <property type="entry name" value="PKS_Beta-ketoAc_synthase_dom"/>
</dbReference>
<feature type="region of interest" description="C-terminal hotdog fold" evidence="16">
    <location>
        <begin position="991"/>
        <end position="1116"/>
    </location>
</feature>
<dbReference type="InterPro" id="IPR014030">
    <property type="entry name" value="Ketoacyl_synth_N"/>
</dbReference>
<evidence type="ECO:0000259" key="17">
    <source>
        <dbReference type="PROSITE" id="PS52004"/>
    </source>
</evidence>
<dbReference type="GO" id="GO:0006633">
    <property type="term" value="P:fatty acid biosynthetic process"/>
    <property type="evidence" value="ECO:0007669"/>
    <property type="project" value="UniProtKB-UniPathway"/>
</dbReference>
<keyword evidence="8" id="KW-0276">Fatty acid metabolism</keyword>